<feature type="transmembrane region" description="Helical" evidence="2">
    <location>
        <begin position="401"/>
        <end position="431"/>
    </location>
</feature>
<accession>A0A2Z3HPF7</accession>
<proteinExistence type="inferred from homology"/>
<feature type="transmembrane region" description="Helical" evidence="2">
    <location>
        <begin position="297"/>
        <end position="317"/>
    </location>
</feature>
<comment type="similarity">
    <text evidence="1">Belongs to the sodium:galactoside symporter (TC 2.A.2) family.</text>
</comment>
<dbReference type="Gene3D" id="1.20.1250.20">
    <property type="entry name" value="MFS general substrate transporter like domains"/>
    <property type="match status" value="2"/>
</dbReference>
<feature type="transmembrane region" description="Helical" evidence="2">
    <location>
        <begin position="121"/>
        <end position="138"/>
    </location>
</feature>
<dbReference type="InterPro" id="IPR036259">
    <property type="entry name" value="MFS_trans_sf"/>
</dbReference>
<protein>
    <submittedName>
        <fullName evidence="3">Sugar transporter</fullName>
    </submittedName>
</protein>
<feature type="transmembrane region" description="Helical" evidence="2">
    <location>
        <begin position="451"/>
        <end position="472"/>
    </location>
</feature>
<gene>
    <name evidence="3" type="ORF">HYN04_11230</name>
</gene>
<dbReference type="Proteomes" id="UP000247763">
    <property type="component" value="Chromosome"/>
</dbReference>
<organism evidence="3 4">
    <name type="scientific">Phenylobacterium parvum</name>
    <dbReference type="NCBI Taxonomy" id="2201350"/>
    <lineage>
        <taxon>Bacteria</taxon>
        <taxon>Pseudomonadati</taxon>
        <taxon>Pseudomonadota</taxon>
        <taxon>Alphaproteobacteria</taxon>
        <taxon>Caulobacterales</taxon>
        <taxon>Caulobacteraceae</taxon>
        <taxon>Phenylobacterium</taxon>
    </lineage>
</organism>
<dbReference type="AlphaFoldDB" id="A0A2Z3HPF7"/>
<dbReference type="GO" id="GO:0005886">
    <property type="term" value="C:plasma membrane"/>
    <property type="evidence" value="ECO:0007669"/>
    <property type="project" value="TreeGrafter"/>
</dbReference>
<evidence type="ECO:0000256" key="1">
    <source>
        <dbReference type="ARBA" id="ARBA00009617"/>
    </source>
</evidence>
<feature type="transmembrane region" description="Helical" evidence="2">
    <location>
        <begin position="357"/>
        <end position="380"/>
    </location>
</feature>
<feature type="transmembrane region" description="Helical" evidence="2">
    <location>
        <begin position="329"/>
        <end position="351"/>
    </location>
</feature>
<keyword evidence="3" id="KW-0813">Transport</keyword>
<reference evidence="4" key="1">
    <citation type="submission" date="2018-05" db="EMBL/GenBank/DDBJ databases">
        <title>Genome sequencing of Phenylobacterium sp. HYN0004.</title>
        <authorList>
            <person name="Yi H."/>
            <person name="Baek C."/>
        </authorList>
    </citation>
    <scope>NUCLEOTIDE SEQUENCE [LARGE SCALE GENOMIC DNA]</scope>
    <source>
        <strain evidence="4">HYN0004</strain>
    </source>
</reference>
<dbReference type="OrthoDB" id="9764596at2"/>
<keyword evidence="4" id="KW-1185">Reference proteome</keyword>
<dbReference type="SUPFAM" id="SSF103473">
    <property type="entry name" value="MFS general substrate transporter"/>
    <property type="match status" value="1"/>
</dbReference>
<keyword evidence="2" id="KW-0472">Membrane</keyword>
<dbReference type="GO" id="GO:0015293">
    <property type="term" value="F:symporter activity"/>
    <property type="evidence" value="ECO:0007669"/>
    <property type="project" value="InterPro"/>
</dbReference>
<feature type="transmembrane region" description="Helical" evidence="2">
    <location>
        <begin position="168"/>
        <end position="194"/>
    </location>
</feature>
<dbReference type="Pfam" id="PF13347">
    <property type="entry name" value="MFS_2"/>
    <property type="match status" value="1"/>
</dbReference>
<dbReference type="KEGG" id="phb:HYN04_11230"/>
<name>A0A2Z3HPF7_9CAUL</name>
<feature type="transmembrane region" description="Helical" evidence="2">
    <location>
        <begin position="260"/>
        <end position="285"/>
    </location>
</feature>
<keyword evidence="3" id="KW-0762">Sugar transport</keyword>
<dbReference type="InterPro" id="IPR039672">
    <property type="entry name" value="MFS_2"/>
</dbReference>
<dbReference type="EMBL" id="CP029479">
    <property type="protein sequence ID" value="AWM78273.1"/>
    <property type="molecule type" value="Genomic_DNA"/>
</dbReference>
<feature type="transmembrane region" description="Helical" evidence="2">
    <location>
        <begin position="96"/>
        <end position="115"/>
    </location>
</feature>
<keyword evidence="2" id="KW-0812">Transmembrane</keyword>
<sequence length="497" mass="54100">MTVETAAGGAPGPRIETTKPSLWTKISYGFGAVAFGVKDNGFSYFLLIFYSQVIGLDARLVGLALTISLIVDAFFDPILGYWSDNLRSKWGRRHPFMYAAAIPIAATYFLLWSPPQGWEDFHLFLYLLVLSIVVRMMISIYEIPSTALAPELTDDYDERSSLQAYRSYFGWTGGNAMSVFNFIVLFPLFATAAIPNGQFNPEAYRTYGLIASGLLLVSVLASSIGTHSRIMHLKPAPPKRVLGPATIFREIFETLSNRSFLALFISAIFGSIAGGLSAALAFYFYTYFWNFSTAQSGLITSGVFVSAIIGAVLAPIVSRTIGKKKGAIIIGLIAFLGSPMPVVLRLMGVLPDNSSPVVFWFVFFTTMIDVGLIICFQILSGSMMADLVEQAEIKTGRRSEGIFFAASAFIRKVVGGLGLTAATFVLTLAGLKAGADPSQVSHETVMRLGMFYVPAILSLWMIMLAIMSTYTITRDGHEANLRILAEMKGKEGDGGDD</sequence>
<dbReference type="GO" id="GO:0008643">
    <property type="term" value="P:carbohydrate transport"/>
    <property type="evidence" value="ECO:0007669"/>
    <property type="project" value="InterPro"/>
</dbReference>
<evidence type="ECO:0000256" key="2">
    <source>
        <dbReference type="SAM" id="Phobius"/>
    </source>
</evidence>
<evidence type="ECO:0000313" key="3">
    <source>
        <dbReference type="EMBL" id="AWM78273.1"/>
    </source>
</evidence>
<dbReference type="PANTHER" id="PTHR11328:SF28">
    <property type="entry name" value="MAJOR FACILITATOR SUPERFAMILY DOMAIN-CONTAINING PROTEIN 12"/>
    <property type="match status" value="1"/>
</dbReference>
<dbReference type="RefSeq" id="WP_110450839.1">
    <property type="nucleotide sequence ID" value="NZ_CP029479.1"/>
</dbReference>
<keyword evidence="2" id="KW-1133">Transmembrane helix</keyword>
<evidence type="ECO:0000313" key="4">
    <source>
        <dbReference type="Proteomes" id="UP000247763"/>
    </source>
</evidence>
<feature type="transmembrane region" description="Helical" evidence="2">
    <location>
        <begin position="206"/>
        <end position="225"/>
    </location>
</feature>
<feature type="transmembrane region" description="Helical" evidence="2">
    <location>
        <begin position="42"/>
        <end position="75"/>
    </location>
</feature>
<dbReference type="PANTHER" id="PTHR11328">
    <property type="entry name" value="MAJOR FACILITATOR SUPERFAMILY DOMAIN-CONTAINING PROTEIN"/>
    <property type="match status" value="1"/>
</dbReference>